<reference evidence="2 3" key="1">
    <citation type="submission" date="2020-02" db="EMBL/GenBank/DDBJ databases">
        <title>Whole-genome analyses of novel actinobacteria.</title>
        <authorList>
            <person name="Sahin N."/>
            <person name="Tatar D."/>
        </authorList>
    </citation>
    <scope>NUCLEOTIDE SEQUENCE [LARGE SCALE GENOMIC DNA]</scope>
    <source>
        <strain evidence="2 3">SB3404</strain>
    </source>
</reference>
<dbReference type="Pfam" id="PF04860">
    <property type="entry name" value="Phage_portal"/>
    <property type="match status" value="1"/>
</dbReference>
<proteinExistence type="predicted"/>
<evidence type="ECO:0000313" key="2">
    <source>
        <dbReference type="EMBL" id="NGO68528.1"/>
    </source>
</evidence>
<evidence type="ECO:0000256" key="1">
    <source>
        <dbReference type="SAM" id="MobiDB-lite"/>
    </source>
</evidence>
<protein>
    <submittedName>
        <fullName evidence="2">Phage portal protein</fullName>
    </submittedName>
</protein>
<dbReference type="AlphaFoldDB" id="A0A6G4WTU1"/>
<sequence>MRSPIGALSALTSRGGGRPPVPYTPRARGRVPLLHRSGREQQLRAMSSVGTLFAIVNRQSKAVGGAEWKLYRKAKSGKPEDRQEVTSHAALDLWNRPNPYFNQQVFAEAGAQHKLLTGEQWWVVVRRGGMPLELWPVRPDRIEPVPDPEKYLTGYLYYGPAGEQVALRKEDVIFIRTPSPLDPYRGIGPVQSILMDLDATRYSAEWNRNFFLNSAEPGGVVEVERNLDDQEFDDLTKRWNEQHKGVANAHRVALLEGGMKWVDRSFSQRDMQFVELRSVSREVIREAYGMPKAMLGTTEDVNRANAEAGEAMFARWLVVPELEAMKAALNSELLSMFGATTQGLEFDYESPVPEDVEAEARKLTSKAEAARALRAAQFSGPDVLQAVGLPEMSGVTAEQELLVDIVRGAPTLAPVVLPLLGYDLPEAQEWQGSPLDLADLVTKLAAGVGSVLTVEEARRMLADAGAPLDAGSPPSEPKREPNEAEPGVPSPEAEPEPTALMLGTGLPQVEDARRWKAVEVIDDNTCGPCRENHGTLYRNRADAYEDYPGGEGYVHCVGERYGNSCRGKVVKRRGEE</sequence>
<feature type="region of interest" description="Disordered" evidence="1">
    <location>
        <begin position="465"/>
        <end position="499"/>
    </location>
</feature>
<accession>A0A6G4WTU1</accession>
<evidence type="ECO:0000313" key="3">
    <source>
        <dbReference type="Proteomes" id="UP000477722"/>
    </source>
</evidence>
<name>A0A6G4WTU1_9ACTN</name>
<dbReference type="NCBIfam" id="TIGR01537">
    <property type="entry name" value="portal_HK97"/>
    <property type="match status" value="1"/>
</dbReference>
<organism evidence="2 3">
    <name type="scientific">Streptomyces boncukensis</name>
    <dbReference type="NCBI Taxonomy" id="2711219"/>
    <lineage>
        <taxon>Bacteria</taxon>
        <taxon>Bacillati</taxon>
        <taxon>Actinomycetota</taxon>
        <taxon>Actinomycetes</taxon>
        <taxon>Kitasatosporales</taxon>
        <taxon>Streptomycetaceae</taxon>
        <taxon>Streptomyces</taxon>
    </lineage>
</organism>
<dbReference type="EMBL" id="JAAKZZ010000063">
    <property type="protein sequence ID" value="NGO68528.1"/>
    <property type="molecule type" value="Genomic_DNA"/>
</dbReference>
<dbReference type="Proteomes" id="UP000477722">
    <property type="component" value="Unassembled WGS sequence"/>
</dbReference>
<keyword evidence="3" id="KW-1185">Reference proteome</keyword>
<dbReference type="InterPro" id="IPR006944">
    <property type="entry name" value="Phage/GTA_portal"/>
</dbReference>
<gene>
    <name evidence="2" type="ORF">G5C65_09200</name>
</gene>
<dbReference type="InterPro" id="IPR006427">
    <property type="entry name" value="Portal_HK97"/>
</dbReference>
<dbReference type="RefSeq" id="WP_165298231.1">
    <property type="nucleotide sequence ID" value="NZ_JAAKZZ010000063.1"/>
</dbReference>
<feature type="region of interest" description="Disordered" evidence="1">
    <location>
        <begin position="1"/>
        <end position="28"/>
    </location>
</feature>
<comment type="caution">
    <text evidence="2">The sequence shown here is derived from an EMBL/GenBank/DDBJ whole genome shotgun (WGS) entry which is preliminary data.</text>
</comment>